<evidence type="ECO:0000313" key="9">
    <source>
        <dbReference type="Proteomes" id="UP000321577"/>
    </source>
</evidence>
<dbReference type="InterPro" id="IPR038081">
    <property type="entry name" value="CalX-like_sf"/>
</dbReference>
<dbReference type="SMART" id="SM00710">
    <property type="entry name" value="PbH1"/>
    <property type="match status" value="7"/>
</dbReference>
<feature type="domain" description="Calx-beta" evidence="7">
    <location>
        <begin position="1343"/>
        <end position="1459"/>
    </location>
</feature>
<dbReference type="Gene3D" id="3.30.1910.20">
    <property type="entry name" value="asparaginyl-tRNA synthetase, N-terminal domain"/>
    <property type="match status" value="1"/>
</dbReference>
<reference evidence="8 9" key="1">
    <citation type="submission" date="2019-07" db="EMBL/GenBank/DDBJ databases">
        <title>Whole genome shotgun sequence of Brevifollis gellanilyticus NBRC 108608.</title>
        <authorList>
            <person name="Hosoyama A."/>
            <person name="Uohara A."/>
            <person name="Ohji S."/>
            <person name="Ichikawa N."/>
        </authorList>
    </citation>
    <scope>NUCLEOTIDE SEQUENCE [LARGE SCALE GENOMIC DNA]</scope>
    <source>
        <strain evidence="8 9">NBRC 108608</strain>
    </source>
</reference>
<organism evidence="8 9">
    <name type="scientific">Brevifollis gellanilyticus</name>
    <dbReference type="NCBI Taxonomy" id="748831"/>
    <lineage>
        <taxon>Bacteria</taxon>
        <taxon>Pseudomonadati</taxon>
        <taxon>Verrucomicrobiota</taxon>
        <taxon>Verrucomicrobiia</taxon>
        <taxon>Verrucomicrobiales</taxon>
        <taxon>Verrucomicrobiaceae</taxon>
    </lineage>
</organism>
<protein>
    <recommendedName>
        <fullName evidence="7">Calx-beta domain-containing protein</fullName>
    </recommendedName>
</protein>
<evidence type="ECO:0000256" key="3">
    <source>
        <dbReference type="ARBA" id="ARBA00022737"/>
    </source>
</evidence>
<evidence type="ECO:0000259" key="7">
    <source>
        <dbReference type="Pfam" id="PF03160"/>
    </source>
</evidence>
<keyword evidence="4" id="KW-0106">Calcium</keyword>
<feature type="chain" id="PRO_5022092254" description="Calx-beta domain-containing protein" evidence="6">
    <location>
        <begin position="25"/>
        <end position="2975"/>
    </location>
</feature>
<dbReference type="Proteomes" id="UP000321577">
    <property type="component" value="Unassembled WGS sequence"/>
</dbReference>
<feature type="domain" description="Calx-beta" evidence="7">
    <location>
        <begin position="2109"/>
        <end position="2200"/>
    </location>
</feature>
<dbReference type="SUPFAM" id="SSF55486">
    <property type="entry name" value="Metalloproteases ('zincins'), catalytic domain"/>
    <property type="match status" value="1"/>
</dbReference>
<dbReference type="Gene3D" id="2.60.40.2810">
    <property type="match status" value="1"/>
</dbReference>
<evidence type="ECO:0000256" key="6">
    <source>
        <dbReference type="SAM" id="SignalP"/>
    </source>
</evidence>
<dbReference type="PANTHER" id="PTHR46093">
    <property type="entry name" value="ACYL-COA-BINDING DOMAIN-CONTAINING PROTEIN 5"/>
    <property type="match status" value="1"/>
</dbReference>
<dbReference type="SUPFAM" id="SSF117281">
    <property type="entry name" value="Kelch motif"/>
    <property type="match status" value="1"/>
</dbReference>
<evidence type="ECO:0000256" key="4">
    <source>
        <dbReference type="ARBA" id="ARBA00022837"/>
    </source>
</evidence>
<accession>A0A512M7D8</accession>
<dbReference type="EMBL" id="BKAG01000011">
    <property type="protein sequence ID" value="GEP42658.1"/>
    <property type="molecule type" value="Genomic_DNA"/>
</dbReference>
<sequence length="2975" mass="300003">MTRLIPMALSFAALAISGSLSAQAPNITATKSDGTPAATKKNPGDTVTYTNTISNTGTANATGVTFTDPDVNGSAVQMSTLKVSPLAFDDNYSGTILSGVTVNTATATNFSVTANDYVGIYNNAAGVLTITAFDATSANGGTVSMTTSGANIGKFIYTSAAGFTGVDSFTYTISNTGFTSTATVIVTVSGPGIFFVSDSTGDDTNGKGTLASPYKTLTKVATLDANTSQRIFVLAGAYSAGMTMEANEQIIGQGVRGVSFDLVVAGVTAGADSVARPLINGTLPTITAASGSVITLAENNTIRGVSINSTVAGYAVTGSAINSLQLGSSGGSTASDTSVTASSASSGCLNLSGGGNGSVNVLALLANSASAGRSLTVSGRTGGTTSVIGKLTDTGAGVSLSGNAGATFNFRSFALATGANTAFSATGGGTVNATQGESDGIDNDGDTSTDEADEANIINNVTGGTGVNIASTNIGASNFIIRSLTSTGGTSPGINLNTTGNSGGLFVTGDSGGTNNASGGSITNKTGSTLTTGTPGVVAISTANLRLGYMNITGCNHSGIYGSTVNGFVLSRCNINTNGNELVSNPDETGVDITNLTGTAIAGANPTAINFCVIQNNMEFELQINNSSGTLTDFQVNSCTMSSNNASLVAPHGNLFSFLASGTAIMTTNVVGSTFTGNAQAPGGTTATGAHCDVSGSGVMTANISTSTFNNNNAAVNVSASGAGTLTFDVHDNPSVTLNRSHGLNCFLAADATGLVNGKFRNNVVGTLGTAGSGSELGFGIRIQNEAVGSANAANFLVSGNTVQETLNFNSFNVNAGLNTIPSTKTTNLTIQNNNFKNSAARAITIQQNNNTNGTSAGTIHAHIASNTFSGIIGQAADGTEIRLRQLAANGGVFRLNQTADTNLATVNGLTLADLSISGTITYNQGLPTAPPLLFAPGGVEKAAASIASVFTSALPVAPVKSSKIRPNPASSSLEAVTQVASRAPSAEIARLAQTDLDSMVSSALALWKASGLTPEQEEHLRSLTFEVSSLDGIRLGEADGHIIRIDADAGGSGWYVDASDKHFTASSATRFSTSPSAAPAGRLDLLTALLHEMGHTLGLEDSYLEKDRDSLMYGFLTLGERRLPAKRQAFGARSHDHKHGETHFLTGAVSIGVLPPGKSITITYDVIINNPATTSTLSSQATVSGSNFSNVLTDDLVTGGDPLLPGAADPTVTQIDLPDVSVTVAPASTAEDGAGNLVYTFTRTGATTAAMTVNFAATGTASTTTDYSVTNGTGVVNFTAGTGLGSIVIPIGSSTATAIVDPSVDATVEPDETVIVSITSGFYDIVAPVSATGTITNDDTGIELTLPDTSLFEDQTNTFAFTFTRTGNVSGGTTANFTYTTGSAVEGTDYSRSGAATFSVGVGTVVFAPGDITKIVTIDPTADNLVEGNETVALTLGTGTGYSVLGTALQTATIVDDDVNVSLTSVVPATSVEDSGVGMVYTFTRSGGSTANALTVNVTVSGTAGFTGDYTTSGFATNLAGVATITFAGGSATKTVTITPSSDVTNEPDETVILTVAANGTPDVTGGYTVGGTPSGTGTILNDDTQVSVTVAPTPVGEASGTGMVYTFSRTGPTTAALPINFTKGGTASIATSDFSAASSDGGMNFAAGTVTIPIGSSTVTITLTPLEDAMVEGSETAILTVAAGSGYGATGSPATGTITDNDTATIGFVTTTSTVGEATANDVQQLVLTLTTTGAGTPTLAYAVSVNVTGPSGTATNGTDYTPPTGVTFAANSLNAAQVAASIAITNDRAVEGSETAGLGLAINTDGTGGAVTIAVGAAATHTTTITDNDTATVSYAASTSSIGEAAGNDSIGLTLTVTGNGAGPLVLERSASFNITTTGGSATNGTTDYTLPGAVSIPATTLSAAVTNFNLAITNDQLLEGSETAILGLTLNTDNTGGQVTVGAGNAHTTTITDNEAATITFAAATSNVAENAGPDLINLVLTITGSGTGTAQLASAVSVNVTGTGGSTATGAGVDYTLPALVTFPANSLNAATQAASLGITNDAIVEASETVNLGLVINTDPTALVTIGAANAHTTTILDDDTATVSFSKIIDGSEGPPIVNGKFRITQTAQSSTNTVVNYTVSGSAVPGPGNDYATLSGTATILAGNTFVDVDVIVQADVGSEPPETVIITFSSFGAHDADITLGAPTSATVTIYSGTIITGTWTGAPLITTAGSFNCTGLTLDIDLGFVPAIPQQYTLVHADGGVTGNFNDLPPNGVIALSINGVIYYFQATYGPNDVFLTSFTPDGLPAWTWVSGPNSRNGVGVYGNLGVAAPTNNPGARQGAMNWQAPDGSLWMFGGYGYATAVTNPPRYLNDIWQYRRDIGQWVWRGGANTFNSPGTYGAIGVEAPGNAPGARHTGTTWTDADGNLWLFGGYGIGASGAPAWLNDLWRFNRTNGQWTHMKGSTATGGAATYGVLDTPAAGNTPGARSSATGVFRNGNLWLFGGYSGTNYYNDLWRFEIATGNWAWVEGSNVPNQNGVYGVQGTPNAANVPGSRRDATGWAADNGTLWFFGGLGLPASGATAGDMNDLWRYNPATGDWTWIKGASTVNGTATYGTQGTFAAGNTPGARSAGGGWVTVDGDLWLVGGFKDSNLTFDDVWVFDVGSQQWTHRLGSQGLLGQSGVYGNQGQINAANKPGGRFTPSTWVTLNGNLYIFGGGGADAFGNTGRLSDLWSYGIPKPATAPYDELFPDPFPSELIVNDAPSASDATAGTMAYVPVSGKLTGSDPDGDRLLFSAAGSTISQGTLTLNLDGTWTYTPAYGFTGVASFKFKAADNYGGESAVKTLVISVSSNPADSDGDGIADSYEQSIWGSLAAADGDGDADLDGQSNYFEFLAGTNPLDGNETLVTAPTVSGTTSTNGHVLLNLNHVRPGVNYHLETSSDLDAWTRIGTFTFDVSGSATVEDPTPATGAPRFYRMSLEATPALVVP</sequence>
<feature type="compositionally biased region" description="Acidic residues" evidence="5">
    <location>
        <begin position="439"/>
        <end position="451"/>
    </location>
</feature>
<feature type="domain" description="Calx-beta" evidence="7">
    <location>
        <begin position="1702"/>
        <end position="1831"/>
    </location>
</feature>
<dbReference type="InterPro" id="IPR006626">
    <property type="entry name" value="PbH1"/>
</dbReference>
<comment type="caution">
    <text evidence="8">The sequence shown here is derived from an EMBL/GenBank/DDBJ whole genome shotgun (WGS) entry which is preliminary data.</text>
</comment>
<dbReference type="GO" id="GO:0007154">
    <property type="term" value="P:cell communication"/>
    <property type="evidence" value="ECO:0007669"/>
    <property type="project" value="InterPro"/>
</dbReference>
<keyword evidence="2 6" id="KW-0732">Signal</keyword>
<dbReference type="Gene3D" id="2.120.10.80">
    <property type="entry name" value="Kelch-type beta propeller"/>
    <property type="match status" value="2"/>
</dbReference>
<feature type="domain" description="Calx-beta" evidence="7">
    <location>
        <begin position="1957"/>
        <end position="2086"/>
    </location>
</feature>
<dbReference type="Pfam" id="PF03160">
    <property type="entry name" value="Calx-beta"/>
    <property type="match status" value="4"/>
</dbReference>
<dbReference type="Gene3D" id="2.60.40.2030">
    <property type="match status" value="8"/>
</dbReference>
<evidence type="ECO:0000256" key="2">
    <source>
        <dbReference type="ARBA" id="ARBA00022729"/>
    </source>
</evidence>
<dbReference type="GO" id="GO:0016020">
    <property type="term" value="C:membrane"/>
    <property type="evidence" value="ECO:0007669"/>
    <property type="project" value="InterPro"/>
</dbReference>
<dbReference type="InterPro" id="IPR024079">
    <property type="entry name" value="MetalloPept_cat_dom_sf"/>
</dbReference>
<evidence type="ECO:0000313" key="8">
    <source>
        <dbReference type="EMBL" id="GEP42658.1"/>
    </source>
</evidence>
<name>A0A512M7D8_9BACT</name>
<evidence type="ECO:0000256" key="1">
    <source>
        <dbReference type="ARBA" id="ARBA00022441"/>
    </source>
</evidence>
<gene>
    <name evidence="8" type="ORF">BGE01nite_19490</name>
</gene>
<dbReference type="InterPro" id="IPR015915">
    <property type="entry name" value="Kelch-typ_b-propeller"/>
</dbReference>
<dbReference type="InterPro" id="IPR003644">
    <property type="entry name" value="Calx_beta"/>
</dbReference>
<dbReference type="GO" id="GO:0008237">
    <property type="term" value="F:metallopeptidase activity"/>
    <property type="evidence" value="ECO:0007669"/>
    <property type="project" value="InterPro"/>
</dbReference>
<dbReference type="SUPFAM" id="SSF141072">
    <property type="entry name" value="CalX-like"/>
    <property type="match status" value="8"/>
</dbReference>
<evidence type="ECO:0000256" key="5">
    <source>
        <dbReference type="SAM" id="MobiDB-lite"/>
    </source>
</evidence>
<dbReference type="Gene3D" id="3.40.390.10">
    <property type="entry name" value="Collagenase (Catalytic Domain)"/>
    <property type="match status" value="1"/>
</dbReference>
<proteinExistence type="predicted"/>
<dbReference type="PANTHER" id="PTHR46093:SF18">
    <property type="entry name" value="FIBRONECTIN TYPE-III DOMAIN-CONTAINING PROTEIN"/>
    <property type="match status" value="1"/>
</dbReference>
<dbReference type="Pfam" id="PF24681">
    <property type="entry name" value="Kelch_KLHDC2_KLHL20_DRC7"/>
    <property type="match status" value="1"/>
</dbReference>
<feature type="region of interest" description="Disordered" evidence="5">
    <location>
        <begin position="426"/>
        <end position="451"/>
    </location>
</feature>
<keyword evidence="1" id="KW-0880">Kelch repeat</keyword>
<feature type="signal peptide" evidence="6">
    <location>
        <begin position="1"/>
        <end position="24"/>
    </location>
</feature>
<keyword evidence="3" id="KW-0677">Repeat</keyword>
<dbReference type="Pfam" id="PF17963">
    <property type="entry name" value="Big_9"/>
    <property type="match status" value="2"/>
</dbReference>
<keyword evidence="9" id="KW-1185">Reference proteome</keyword>